<dbReference type="EMBL" id="SRYA01000005">
    <property type="protein sequence ID" value="TGY97702.1"/>
    <property type="molecule type" value="Genomic_DNA"/>
</dbReference>
<keyword evidence="2" id="KW-1185">Reference proteome</keyword>
<sequence length="311" mass="35598">MKIAFWSEERQAETTYHTALVACASALMFPVRAVVVSGGYNGKELERNFPVRRRRPGQRWNTGWKLTELGNTSVLKQDFRRESGSYEASVLERETAEAGVLAAEQQGYIVSRGLDCLLGKQAQELTEQVILENVRQVVKGRLYCLPGSRRQEQEWWHEDPLFTGLKQVIDGVENCFDVMFVDCGSREDDFARNILKEADVCVLNMTQEEERIGDYFRNPPKWRGKTFFLVGNYFPDGLYTRKNLERLYRIDENLLGAVPYNPQLQAAGRTGRTDSRLKEYIGKGPKGKNVEFEQELIRTTRLILKLAGVVS</sequence>
<comment type="caution">
    <text evidence="1">The sequence shown here is derived from an EMBL/GenBank/DDBJ whole genome shotgun (WGS) entry which is preliminary data.</text>
</comment>
<organism evidence="1 2">
    <name type="scientific">Petralouisia muris</name>
    <dbReference type="NCBI Taxonomy" id="3032872"/>
    <lineage>
        <taxon>Bacteria</taxon>
        <taxon>Bacillati</taxon>
        <taxon>Bacillota</taxon>
        <taxon>Clostridia</taxon>
        <taxon>Lachnospirales</taxon>
        <taxon>Lachnospiraceae</taxon>
        <taxon>Petralouisia</taxon>
    </lineage>
</organism>
<protein>
    <submittedName>
        <fullName evidence="1">Uncharacterized protein</fullName>
    </submittedName>
</protein>
<dbReference type="Proteomes" id="UP000304953">
    <property type="component" value="Unassembled WGS sequence"/>
</dbReference>
<evidence type="ECO:0000313" key="1">
    <source>
        <dbReference type="EMBL" id="TGY97702.1"/>
    </source>
</evidence>
<proteinExistence type="predicted"/>
<evidence type="ECO:0000313" key="2">
    <source>
        <dbReference type="Proteomes" id="UP000304953"/>
    </source>
</evidence>
<name>A0AC61S075_9FIRM</name>
<accession>A0AC61S075</accession>
<gene>
    <name evidence="1" type="ORF">E5329_03610</name>
</gene>
<reference evidence="1" key="1">
    <citation type="submission" date="2019-04" db="EMBL/GenBank/DDBJ databases">
        <title>Microbes associate with the intestines of laboratory mice.</title>
        <authorList>
            <person name="Navarre W."/>
            <person name="Wong E."/>
            <person name="Huang K."/>
            <person name="Tropini C."/>
            <person name="Ng K."/>
            <person name="Yu B."/>
        </authorList>
    </citation>
    <scope>NUCLEOTIDE SEQUENCE</scope>
    <source>
        <strain evidence="1">NM01_1-7b</strain>
    </source>
</reference>